<dbReference type="NCBIfam" id="NF004430">
    <property type="entry name" value="PRK05771.2-4"/>
    <property type="match status" value="1"/>
</dbReference>
<keyword evidence="6 10" id="KW-0406">Ion transport</keyword>
<keyword evidence="13" id="KW-1185">Reference proteome</keyword>
<dbReference type="GO" id="GO:0007035">
    <property type="term" value="P:vacuolar acidification"/>
    <property type="evidence" value="ECO:0007669"/>
    <property type="project" value="TreeGrafter"/>
</dbReference>
<evidence type="ECO:0000256" key="5">
    <source>
        <dbReference type="ARBA" id="ARBA00022989"/>
    </source>
</evidence>
<keyword evidence="7 10" id="KW-0472">Membrane</keyword>
<dbReference type="Pfam" id="PF01496">
    <property type="entry name" value="V_ATPase_I"/>
    <property type="match status" value="2"/>
</dbReference>
<evidence type="ECO:0000313" key="12">
    <source>
        <dbReference type="EMBL" id="WAI02245.1"/>
    </source>
</evidence>
<evidence type="ECO:0000313" key="13">
    <source>
        <dbReference type="Proteomes" id="UP001163096"/>
    </source>
</evidence>
<accession>A0A9X9T928</accession>
<dbReference type="AlphaFoldDB" id="A0A9X9T928"/>
<evidence type="ECO:0000256" key="11">
    <source>
        <dbReference type="SAM" id="Coils"/>
    </source>
</evidence>
<dbReference type="RefSeq" id="WP_268187523.1">
    <property type="nucleotide sequence ID" value="NZ_CP113361.1"/>
</dbReference>
<reference evidence="12" key="1">
    <citation type="submission" date="2022-11" db="EMBL/GenBank/DDBJ databases">
        <title>Complete genome sequence of Methanogenium organophilum DSM 3596.</title>
        <authorList>
            <person name="Chen S.-C."/>
            <person name="Lai S.-J."/>
            <person name="You Y.-T."/>
        </authorList>
    </citation>
    <scope>NUCLEOTIDE SEQUENCE</scope>
    <source>
        <strain evidence="12">DSM 3596</strain>
    </source>
</reference>
<dbReference type="KEGG" id="mou:OU421_05075"/>
<dbReference type="GeneID" id="76834451"/>
<protein>
    <recommendedName>
        <fullName evidence="9 10">A-type ATP synthase subunit I</fullName>
    </recommendedName>
</protein>
<evidence type="ECO:0000256" key="7">
    <source>
        <dbReference type="ARBA" id="ARBA00023136"/>
    </source>
</evidence>
<feature type="transmembrane region" description="Helical" evidence="10">
    <location>
        <begin position="349"/>
        <end position="379"/>
    </location>
</feature>
<sequence length="658" mass="72519">MFDTQTMSRLLIAASKDQLEAVVRELYRHNVFDIEDFVESDAQGLEGCKIGMPLPGASESSSELVRIRSIENIYGVSPQGMDSSETKVPASQVQQRIERELQAVEEEAAKLSEERLSLENTIRDYETRVAELKPFTAFPANLADLRGFENFVVYAGLVPAPVSLGVPNETFSVAYDKSNLLIAVVPRDAAEEAERELFDAGYQPLSIPDEDGTAGERTVWYTHEITRLEKELEAVSGRISAQKEKNAAFLVACDELLTAEVERAEAPLRFATTEETFVAEGWVPTDTVAALTSDLQSATGGKIFISEVEYDPIEDAVPVEYHNPDFSKPTEMLMDIYSRPQYNEFDPTILVSIVFPIFFGFILGDVGYGIILLALGYYLRRYLKEGAGKQLLDVFRNASISSIIFGLLYSEFLGFALPWDPIGINRHLNIGSHASGHGPDAVLMLVLTAWIGILHITLGRALHMYNASRMIKPGKHRSKVIFGQFGWILAMWGILLILWSLFEMPLMPVLAGYPAVFMGFNGFGMAGAILIVIGVIGIGQDSVLELMELPTIVSHVLSYTRLAAVGLSSVAIAMVTNYIAIELIIDPQLANLSVVGVILILVGIVVFLIGHTLNTALGILGGGLHSIRLHYVEFFTKFYKGGGRKYKPFGKLRKFTED</sequence>
<evidence type="ECO:0000256" key="1">
    <source>
        <dbReference type="ARBA" id="ARBA00004141"/>
    </source>
</evidence>
<dbReference type="Proteomes" id="UP001163096">
    <property type="component" value="Chromosome"/>
</dbReference>
<evidence type="ECO:0000256" key="4">
    <source>
        <dbReference type="ARBA" id="ARBA00022692"/>
    </source>
</evidence>
<evidence type="ECO:0000256" key="2">
    <source>
        <dbReference type="ARBA" id="ARBA00009904"/>
    </source>
</evidence>
<evidence type="ECO:0000256" key="6">
    <source>
        <dbReference type="ARBA" id="ARBA00023065"/>
    </source>
</evidence>
<keyword evidence="3 10" id="KW-0813">Transport</keyword>
<dbReference type="GO" id="GO:0051117">
    <property type="term" value="F:ATPase binding"/>
    <property type="evidence" value="ECO:0007669"/>
    <property type="project" value="TreeGrafter"/>
</dbReference>
<dbReference type="GO" id="GO:0046961">
    <property type="term" value="F:proton-transporting ATPase activity, rotational mechanism"/>
    <property type="evidence" value="ECO:0007669"/>
    <property type="project" value="InterPro"/>
</dbReference>
<evidence type="ECO:0000256" key="10">
    <source>
        <dbReference type="RuleBase" id="RU361189"/>
    </source>
</evidence>
<dbReference type="GO" id="GO:0016471">
    <property type="term" value="C:vacuolar proton-transporting V-type ATPase complex"/>
    <property type="evidence" value="ECO:0007669"/>
    <property type="project" value="TreeGrafter"/>
</dbReference>
<keyword evidence="5 10" id="KW-1133">Transmembrane helix</keyword>
<organism evidence="12 13">
    <name type="scientific">Methanogenium organophilum</name>
    <dbReference type="NCBI Taxonomy" id="2199"/>
    <lineage>
        <taxon>Archaea</taxon>
        <taxon>Methanobacteriati</taxon>
        <taxon>Methanobacteriota</taxon>
        <taxon>Stenosarchaea group</taxon>
        <taxon>Methanomicrobia</taxon>
        <taxon>Methanomicrobiales</taxon>
        <taxon>Methanomicrobiaceae</taxon>
        <taxon>Methanogenium</taxon>
    </lineage>
</organism>
<evidence type="ECO:0000256" key="9">
    <source>
        <dbReference type="ARBA" id="ARBA00068671"/>
    </source>
</evidence>
<gene>
    <name evidence="12" type="ORF">OU421_05075</name>
</gene>
<comment type="subcellular location">
    <subcellularLocation>
        <location evidence="1">Membrane</location>
        <topology evidence="1">Multi-pass membrane protein</topology>
    </subcellularLocation>
</comment>
<feature type="transmembrane region" description="Helical" evidence="10">
    <location>
        <begin position="514"/>
        <end position="538"/>
    </location>
</feature>
<comment type="function">
    <text evidence="8">Component of the A-type ATP synthase that produces ATP from ADP in the presence of a proton gradient across the membrane.</text>
</comment>
<keyword evidence="4 10" id="KW-0812">Transmembrane</keyword>
<feature type="coiled-coil region" evidence="11">
    <location>
        <begin position="90"/>
        <end position="128"/>
    </location>
</feature>
<feature type="transmembrane region" description="Helical" evidence="10">
    <location>
        <begin position="400"/>
        <end position="419"/>
    </location>
</feature>
<feature type="transmembrane region" description="Helical" evidence="10">
    <location>
        <begin position="441"/>
        <end position="459"/>
    </location>
</feature>
<comment type="similarity">
    <text evidence="2 10">Belongs to the V-ATPase 116 kDa subunit family.</text>
</comment>
<keyword evidence="11" id="KW-0175">Coiled coil</keyword>
<feature type="transmembrane region" description="Helical" evidence="10">
    <location>
        <begin position="593"/>
        <end position="620"/>
    </location>
</feature>
<feature type="transmembrane region" description="Helical" evidence="10">
    <location>
        <begin position="559"/>
        <end position="581"/>
    </location>
</feature>
<feature type="transmembrane region" description="Helical" evidence="10">
    <location>
        <begin position="480"/>
        <end position="502"/>
    </location>
</feature>
<dbReference type="PANTHER" id="PTHR11629:SF63">
    <property type="entry name" value="V-TYPE PROTON ATPASE SUBUNIT A"/>
    <property type="match status" value="1"/>
</dbReference>
<dbReference type="PANTHER" id="PTHR11629">
    <property type="entry name" value="VACUOLAR PROTON ATPASES"/>
    <property type="match status" value="1"/>
</dbReference>
<dbReference type="GO" id="GO:0033179">
    <property type="term" value="C:proton-transporting V-type ATPase, V0 domain"/>
    <property type="evidence" value="ECO:0007669"/>
    <property type="project" value="InterPro"/>
</dbReference>
<dbReference type="InterPro" id="IPR002490">
    <property type="entry name" value="V-ATPase_116kDa_su"/>
</dbReference>
<evidence type="ECO:0000256" key="8">
    <source>
        <dbReference type="ARBA" id="ARBA00059506"/>
    </source>
</evidence>
<name>A0A9X9T928_METOG</name>
<proteinExistence type="inferred from homology"/>
<evidence type="ECO:0000256" key="3">
    <source>
        <dbReference type="ARBA" id="ARBA00022448"/>
    </source>
</evidence>
<dbReference type="EMBL" id="CP113361">
    <property type="protein sequence ID" value="WAI02245.1"/>
    <property type="molecule type" value="Genomic_DNA"/>
</dbReference>